<sequence length="50" mass="6020">MLALLTLLYNNFFFSRLIFHLRLKKYVFISHLAIVICDRKQPQLLKPPVF</sequence>
<organism evidence="1 2">
    <name type="scientific">Candidatus Brevifilum fermentans</name>
    <dbReference type="NCBI Taxonomy" id="1986204"/>
    <lineage>
        <taxon>Bacteria</taxon>
        <taxon>Bacillati</taxon>
        <taxon>Chloroflexota</taxon>
        <taxon>Anaerolineae</taxon>
        <taxon>Anaerolineales</taxon>
        <taxon>Anaerolineaceae</taxon>
        <taxon>Candidatus Brevifilum</taxon>
    </lineage>
</organism>
<dbReference type="KEGG" id="abat:CFX1CAM_0591"/>
<keyword evidence="2" id="KW-1185">Reference proteome</keyword>
<gene>
    <name evidence="1" type="ORF">CFX1CAM_0591</name>
</gene>
<protein>
    <submittedName>
        <fullName evidence="1">Uncharacterized protein</fullName>
    </submittedName>
</protein>
<name>A0A1Y6K475_9CHLR</name>
<evidence type="ECO:0000313" key="1">
    <source>
        <dbReference type="EMBL" id="SMX53657.1"/>
    </source>
</evidence>
<proteinExistence type="predicted"/>
<dbReference type="Proteomes" id="UP000195514">
    <property type="component" value="Chromosome I"/>
</dbReference>
<reference evidence="2" key="1">
    <citation type="submission" date="2017-05" db="EMBL/GenBank/DDBJ databases">
        <authorList>
            <person name="Kirkegaard R."/>
            <person name="Mcilroy J S."/>
        </authorList>
    </citation>
    <scope>NUCLEOTIDE SEQUENCE [LARGE SCALE GENOMIC DNA]</scope>
</reference>
<evidence type="ECO:0000313" key="2">
    <source>
        <dbReference type="Proteomes" id="UP000195514"/>
    </source>
</evidence>
<accession>A0A1Y6K475</accession>
<dbReference type="AlphaFoldDB" id="A0A1Y6K475"/>
<dbReference type="EMBL" id="LT859958">
    <property type="protein sequence ID" value="SMX53657.1"/>
    <property type="molecule type" value="Genomic_DNA"/>
</dbReference>